<reference evidence="3 4" key="1">
    <citation type="submission" date="2020-08" db="EMBL/GenBank/DDBJ databases">
        <title>Winkia gen. nov., sp. nov., isolated from faeces of the Anser albifrons in China.</title>
        <authorList>
            <person name="Liu Q."/>
        </authorList>
    </citation>
    <scope>NUCLEOTIDE SEQUENCE [LARGE SCALE GENOMIC DNA]</scope>
    <source>
        <strain evidence="3 4">C62</strain>
    </source>
</reference>
<feature type="compositionally biased region" description="Polar residues" evidence="1">
    <location>
        <begin position="514"/>
        <end position="530"/>
    </location>
</feature>
<keyword evidence="2" id="KW-0472">Membrane</keyword>
<evidence type="ECO:0000256" key="1">
    <source>
        <dbReference type="SAM" id="MobiDB-lite"/>
    </source>
</evidence>
<evidence type="ECO:0008006" key="5">
    <source>
        <dbReference type="Google" id="ProtNLM"/>
    </source>
</evidence>
<feature type="transmembrane region" description="Helical" evidence="2">
    <location>
        <begin position="43"/>
        <end position="76"/>
    </location>
</feature>
<dbReference type="Proteomes" id="UP000627538">
    <property type="component" value="Unassembled WGS sequence"/>
</dbReference>
<protein>
    <recommendedName>
        <fullName evidence="5">Phage shock protein PspC N-terminal domain-containing protein</fullName>
    </recommendedName>
</protein>
<feature type="region of interest" description="Disordered" evidence="1">
    <location>
        <begin position="146"/>
        <end position="167"/>
    </location>
</feature>
<keyword evidence="2" id="KW-1133">Transmembrane helix</keyword>
<sequence>MNYSPRRLSLFRSLHAPHLRRGEAPLLAGICSRFAQLSGLDRILVRVGVGAILIAAAMLSPSLFAVLVGLYGLAWFVLPSAEDEIIAEQLLTRESLSWALIPIVALLIAGLVGVGSLTDLVWIGLGVAALAALLVALGRRHHRDAPSAPAPLPATPAAADTEKAADAPEAEIATMTTPPAEPAPEPVDVRQRPGRRLSLGVAGLALLGACGVGIVSHSVGLLSGPLLIAATVGIIVAAGAGCAHLMGRNGGWMTGLATLITLVAVFPLTMLYMVVPPSLAWSNGSVLPLSQSAYRPGAVSTDQGAIVGHIGSYIRPDGPHPSDLNVVFGAVRIYVPTGSAVDIVTQLGTGTLSIQASSSFSTSGAVTIDDFSPQNATSPAASDLVPMGSLVTTGSSSYDAAGTAIPSAHVSVPFAPDISTGIQARETTVHLGARDADTQVVRVHARVGIGEIEIIESRPHWDGEVKEKDGKTYFFQDVVCPTANPDDCRYDQGHALPGTTSWGSSGALYTSDMLTPVTTAPDGTQTSGDPQPNPFRTAAPHSDGASGDAPAIDGEGDLQ</sequence>
<evidence type="ECO:0000256" key="2">
    <source>
        <dbReference type="SAM" id="Phobius"/>
    </source>
</evidence>
<dbReference type="AlphaFoldDB" id="A0A8I0GHC5"/>
<name>A0A8I0GHC5_9ACTO</name>
<proteinExistence type="predicted"/>
<evidence type="ECO:0000313" key="3">
    <source>
        <dbReference type="EMBL" id="MBD3690004.1"/>
    </source>
</evidence>
<evidence type="ECO:0000313" key="4">
    <source>
        <dbReference type="Proteomes" id="UP000627538"/>
    </source>
</evidence>
<dbReference type="RefSeq" id="WP_191072112.1">
    <property type="nucleotide sequence ID" value="NZ_CP060506.1"/>
</dbReference>
<gene>
    <name evidence="3" type="ORF">H8R10_07180</name>
</gene>
<keyword evidence="4" id="KW-1185">Reference proteome</keyword>
<accession>A0A8I0GHC5</accession>
<comment type="caution">
    <text evidence="3">The sequence shown here is derived from an EMBL/GenBank/DDBJ whole genome shotgun (WGS) entry which is preliminary data.</text>
</comment>
<organism evidence="3 4">
    <name type="scientific">Nanchangia anserum</name>
    <dbReference type="NCBI Taxonomy" id="2692125"/>
    <lineage>
        <taxon>Bacteria</taxon>
        <taxon>Bacillati</taxon>
        <taxon>Actinomycetota</taxon>
        <taxon>Actinomycetes</taxon>
        <taxon>Actinomycetales</taxon>
        <taxon>Actinomycetaceae</taxon>
        <taxon>Nanchangia</taxon>
    </lineage>
</organism>
<feature type="transmembrane region" description="Helical" evidence="2">
    <location>
        <begin position="226"/>
        <end position="246"/>
    </location>
</feature>
<feature type="transmembrane region" description="Helical" evidence="2">
    <location>
        <begin position="120"/>
        <end position="137"/>
    </location>
</feature>
<dbReference type="EMBL" id="JACRUO010000002">
    <property type="protein sequence ID" value="MBD3690004.1"/>
    <property type="molecule type" value="Genomic_DNA"/>
</dbReference>
<feature type="transmembrane region" description="Helical" evidence="2">
    <location>
        <begin position="96"/>
        <end position="114"/>
    </location>
</feature>
<feature type="region of interest" description="Disordered" evidence="1">
    <location>
        <begin position="514"/>
        <end position="559"/>
    </location>
</feature>
<keyword evidence="2" id="KW-0812">Transmembrane</keyword>
<feature type="transmembrane region" description="Helical" evidence="2">
    <location>
        <begin position="253"/>
        <end position="275"/>
    </location>
</feature>
<feature type="transmembrane region" description="Helical" evidence="2">
    <location>
        <begin position="199"/>
        <end position="220"/>
    </location>
</feature>